<proteinExistence type="predicted"/>
<gene>
    <name evidence="1" type="ORF">D0Z70_07140</name>
</gene>
<dbReference type="OrthoDB" id="7376075at2"/>
<reference evidence="1 2" key="1">
    <citation type="submission" date="2018-08" db="EMBL/GenBank/DDBJ databases">
        <title>Sphingobium sp. EO9.</title>
        <authorList>
            <person name="Park Y."/>
            <person name="Kim K.H."/>
            <person name="Jeon C.O."/>
        </authorList>
    </citation>
    <scope>NUCLEOTIDE SEQUENCE [LARGE SCALE GENOMIC DNA]</scope>
    <source>
        <strain evidence="1 2">EO9</strain>
    </source>
</reference>
<protein>
    <submittedName>
        <fullName evidence="1">Uncharacterized protein</fullName>
    </submittedName>
</protein>
<name>A0A418YUI0_9SPHN</name>
<dbReference type="Proteomes" id="UP000283469">
    <property type="component" value="Unassembled WGS sequence"/>
</dbReference>
<dbReference type="EMBL" id="QVRA01000005">
    <property type="protein sequence ID" value="RJG55812.1"/>
    <property type="molecule type" value="Genomic_DNA"/>
</dbReference>
<keyword evidence="2" id="KW-1185">Reference proteome</keyword>
<evidence type="ECO:0000313" key="1">
    <source>
        <dbReference type="EMBL" id="RJG55812.1"/>
    </source>
</evidence>
<dbReference type="AlphaFoldDB" id="A0A418YUI0"/>
<organism evidence="1 2">
    <name type="scientific">Sphingobium terrigena</name>
    <dbReference type="NCBI Taxonomy" id="2304063"/>
    <lineage>
        <taxon>Bacteria</taxon>
        <taxon>Pseudomonadati</taxon>
        <taxon>Pseudomonadota</taxon>
        <taxon>Alphaproteobacteria</taxon>
        <taxon>Sphingomonadales</taxon>
        <taxon>Sphingomonadaceae</taxon>
        <taxon>Sphingobium</taxon>
    </lineage>
</organism>
<comment type="caution">
    <text evidence="1">The sequence shown here is derived from an EMBL/GenBank/DDBJ whole genome shotgun (WGS) entry which is preliminary data.</text>
</comment>
<accession>A0A418YUI0</accession>
<sequence length="61" mass="7449">MLLHAIERFLRQYDMPPTTFGRASTRDPRLVFDLRQGREPGDRVRRRIEHFMNTYRRSISQ</sequence>
<evidence type="ECO:0000313" key="2">
    <source>
        <dbReference type="Proteomes" id="UP000283469"/>
    </source>
</evidence>